<dbReference type="InterPro" id="IPR043159">
    <property type="entry name" value="Lectin_gal-bd_sf"/>
</dbReference>
<evidence type="ECO:0000313" key="2">
    <source>
        <dbReference type="EMBL" id="CAD5110656.1"/>
    </source>
</evidence>
<dbReference type="OrthoDB" id="6140291at2759"/>
<keyword evidence="1" id="KW-0812">Transmembrane</keyword>
<organism evidence="2 3">
    <name type="scientific">Dimorphilus gyrociliatus</name>
    <dbReference type="NCBI Taxonomy" id="2664684"/>
    <lineage>
        <taxon>Eukaryota</taxon>
        <taxon>Metazoa</taxon>
        <taxon>Spiralia</taxon>
        <taxon>Lophotrochozoa</taxon>
        <taxon>Annelida</taxon>
        <taxon>Polychaeta</taxon>
        <taxon>Polychaeta incertae sedis</taxon>
        <taxon>Dinophilidae</taxon>
        <taxon>Dimorphilus</taxon>
    </lineage>
</organism>
<gene>
    <name evidence="2" type="ORF">DGYR_LOCUS32</name>
</gene>
<sequence>MLKTSVICLERKKVCEGDSVELSCPQSEIIVIEGADFGRKIVDQICVTVNFGHIGCGIDVTDYLHEKCSVTSLDSNCSMKGSLSEGWLSWNPNRRQRNRFCKVKLGRKGGTGMKLSVYRSRTDLDCEQSPRVFQSDSSVEPLCKRGDINKQVFVFKSSQIRLELQYSHASLILHYEVLGCGSPPIPRHATYEITSAGQMAKLKCDHGKEEEWELTCVGREWRGTAPINCSHPSSSDGKFINPNQPSVPPSLIAAVSIGLVIAFILPLGVLYVLKKRFKRRNRSNETMVHHYHYNNGEDKSCFLTLNPKKEYEEIILKDGSCTVVRIPAPSAEQAPDVCGEEAHYGFNRRPVCPYDHFKLDTKNNEENSYMRVKFTDVNSDQL</sequence>
<proteinExistence type="predicted"/>
<keyword evidence="1" id="KW-0472">Membrane</keyword>
<accession>A0A7I8V4Z2</accession>
<dbReference type="Proteomes" id="UP000549394">
    <property type="component" value="Unassembled WGS sequence"/>
</dbReference>
<evidence type="ECO:0000256" key="1">
    <source>
        <dbReference type="SAM" id="Phobius"/>
    </source>
</evidence>
<keyword evidence="3" id="KW-1185">Reference proteome</keyword>
<dbReference type="AlphaFoldDB" id="A0A7I8V4Z2"/>
<evidence type="ECO:0000313" key="3">
    <source>
        <dbReference type="Proteomes" id="UP000549394"/>
    </source>
</evidence>
<keyword evidence="1" id="KW-1133">Transmembrane helix</keyword>
<dbReference type="EMBL" id="CAJFCJ010000001">
    <property type="protein sequence ID" value="CAD5110656.1"/>
    <property type="molecule type" value="Genomic_DNA"/>
</dbReference>
<comment type="caution">
    <text evidence="2">The sequence shown here is derived from an EMBL/GenBank/DDBJ whole genome shotgun (WGS) entry which is preliminary data.</text>
</comment>
<protein>
    <submittedName>
        <fullName evidence="2">DgyrCDS37</fullName>
    </submittedName>
</protein>
<dbReference type="CDD" id="cd22823">
    <property type="entry name" value="Gal_Rha_Lectin"/>
    <property type="match status" value="1"/>
</dbReference>
<feature type="transmembrane region" description="Helical" evidence="1">
    <location>
        <begin position="251"/>
        <end position="273"/>
    </location>
</feature>
<reference evidence="2 3" key="1">
    <citation type="submission" date="2020-08" db="EMBL/GenBank/DDBJ databases">
        <authorList>
            <person name="Hejnol A."/>
        </authorList>
    </citation>
    <scope>NUCLEOTIDE SEQUENCE [LARGE SCALE GENOMIC DNA]</scope>
</reference>
<name>A0A7I8V4Z2_9ANNE</name>
<dbReference type="Gene3D" id="2.60.120.740">
    <property type="match status" value="1"/>
</dbReference>